<dbReference type="Gene3D" id="2.160.20.10">
    <property type="entry name" value="Single-stranded right-handed beta-helix, Pectin lyase-like"/>
    <property type="match status" value="2"/>
</dbReference>
<dbReference type="Pfam" id="PF12708">
    <property type="entry name" value="Pect-lyase_RHGA_epim"/>
    <property type="match status" value="1"/>
</dbReference>
<dbReference type="InterPro" id="IPR012334">
    <property type="entry name" value="Pectin_lyas_fold"/>
</dbReference>
<name>A0ABY4IJS0_9MICO</name>
<dbReference type="GO" id="GO:0016787">
    <property type="term" value="F:hydrolase activity"/>
    <property type="evidence" value="ECO:0007669"/>
    <property type="project" value="UniProtKB-KW"/>
</dbReference>
<dbReference type="Pfam" id="PF25692">
    <property type="entry name" value="Phage_depo_C"/>
    <property type="match status" value="1"/>
</dbReference>
<gene>
    <name evidence="3" type="ORF">KV396_00205</name>
</gene>
<protein>
    <submittedName>
        <fullName evidence="3">Glycoside hydrolase family 55 protein</fullName>
    </submittedName>
</protein>
<dbReference type="EMBL" id="CP078077">
    <property type="protein sequence ID" value="UPL13005.1"/>
    <property type="molecule type" value="Genomic_DNA"/>
</dbReference>
<evidence type="ECO:0000259" key="1">
    <source>
        <dbReference type="Pfam" id="PF12708"/>
    </source>
</evidence>
<feature type="domain" description="Depolymerase 2 capsule K5-specific C-terminal" evidence="2">
    <location>
        <begin position="637"/>
        <end position="707"/>
    </location>
</feature>
<reference evidence="3 4" key="1">
    <citation type="submission" date="2021-06" db="EMBL/GenBank/DDBJ databases">
        <title>Genome-based taxonomic framework of Microbacterium strains isolated from marine environment, the description of four new species and reclassification of four preexisting species.</title>
        <authorList>
            <person name="Lee S.D."/>
            <person name="Kim S.-M."/>
            <person name="Byeon Y.-S."/>
            <person name="Yang H.L."/>
            <person name="Kim I.S."/>
        </authorList>
    </citation>
    <scope>NUCLEOTIDE SEQUENCE [LARGE SCALE GENOMIC DNA]</scope>
    <source>
        <strain evidence="3 4">SSW1-36</strain>
    </source>
</reference>
<organism evidence="3 4">
    <name type="scientific">Microbacterium galbinum</name>
    <dbReference type="NCBI Taxonomy" id="2851646"/>
    <lineage>
        <taxon>Bacteria</taxon>
        <taxon>Bacillati</taxon>
        <taxon>Actinomycetota</taxon>
        <taxon>Actinomycetes</taxon>
        <taxon>Micrococcales</taxon>
        <taxon>Microbacteriaceae</taxon>
        <taxon>Microbacterium</taxon>
    </lineage>
</organism>
<proteinExistence type="predicted"/>
<dbReference type="InterPro" id="IPR057996">
    <property type="entry name" value="K52_C"/>
</dbReference>
<evidence type="ECO:0000313" key="3">
    <source>
        <dbReference type="EMBL" id="UPL13005.1"/>
    </source>
</evidence>
<keyword evidence="3" id="KW-0378">Hydrolase</keyword>
<evidence type="ECO:0000313" key="4">
    <source>
        <dbReference type="Proteomes" id="UP000831963"/>
    </source>
</evidence>
<dbReference type="InterPro" id="IPR024535">
    <property type="entry name" value="RHGA/B-epi-like_pectate_lyase"/>
</dbReference>
<sequence>MATRVPIANLKGPQGIRGERGFPGLNAVPTDEAIAELLGAPDSFTGGSLRNVLPSITGSVNAADFGVVGDGVANDTAALNAAIAATPTGGRLIIPAGTYKLTQPLIDTGRSMQVEAYGATFIQSAAVPAVRFAGQWEASKAVTGAVEGTTTGSGGLLPTLTISFAGTVPWTRGDLVKLWGDDVIPGSSADITPAPASSFRVGQFFTVASVSAGSAVLLGKMRDPMTLGLRVARMSSHVISWRGGTFIGAAASPTGMFVFQALRAPSVQDVTIQNATGQAFSMAACYGYLVDSCTVDWALDDSGAGAYGYGVDDNTSEFGLVRGCRFHQPRHGYSSTGSTATVGQDAPMPHGRTYGARIVDTVVIASSSAAFDTHATGQGIVFQNCEATDAPIGYQLRGNRNRVIDCTVRNAERGVRMASDANAGQSWGHTIDGLYADNISMVVVEYVTRHGSTHPDFGVRDQRPSFVSNIVAREVYGRAFTLLNTTLNAADVDIDFSGPMDNVRALARVQDAWLRCTGEVRFELLNGVTAAPGGSAFWVTGAGSLLETTRLRITGASNMANRLSKVIATDGTPTLRIDDLLIDYFPSTGTINDPTTASSWVHYRAAVGIGGTTSFFFPLTVATNRDTLTNIVARTFEDVVLQFTLAGAQTLEQLPVARLGQKLIISNIGAGTLTINHGATPRTALNGNTAKALATGQAICLIFDGVWRQVTFI</sequence>
<dbReference type="InterPro" id="IPR011050">
    <property type="entry name" value="Pectin_lyase_fold/virulence"/>
</dbReference>
<dbReference type="Proteomes" id="UP000831963">
    <property type="component" value="Chromosome"/>
</dbReference>
<dbReference type="RefSeq" id="WP_247956446.1">
    <property type="nucleotide sequence ID" value="NZ_CP078077.1"/>
</dbReference>
<keyword evidence="4" id="KW-1185">Reference proteome</keyword>
<evidence type="ECO:0000259" key="2">
    <source>
        <dbReference type="Pfam" id="PF25692"/>
    </source>
</evidence>
<feature type="domain" description="Rhamnogalacturonase A/B/Epimerase-like pectate lyase" evidence="1">
    <location>
        <begin position="60"/>
        <end position="108"/>
    </location>
</feature>
<accession>A0ABY4IJS0</accession>
<dbReference type="SUPFAM" id="SSF51126">
    <property type="entry name" value="Pectin lyase-like"/>
    <property type="match status" value="1"/>
</dbReference>